<evidence type="ECO:0000256" key="6">
    <source>
        <dbReference type="ARBA" id="ARBA00033409"/>
    </source>
</evidence>
<keyword evidence="4 7" id="KW-0233">DNA recombination</keyword>
<dbReference type="SUPFAM" id="SSF50249">
    <property type="entry name" value="Nucleic acid-binding proteins"/>
    <property type="match status" value="1"/>
</dbReference>
<dbReference type="SUPFAM" id="SSF57863">
    <property type="entry name" value="ArfGap/RecO-like zinc finger"/>
    <property type="match status" value="1"/>
</dbReference>
<evidence type="ECO:0000256" key="1">
    <source>
        <dbReference type="ARBA" id="ARBA00007452"/>
    </source>
</evidence>
<dbReference type="HAMAP" id="MF_00201">
    <property type="entry name" value="RecO"/>
    <property type="match status" value="1"/>
</dbReference>
<dbReference type="InterPro" id="IPR037278">
    <property type="entry name" value="ARFGAP/RecO"/>
</dbReference>
<feature type="domain" description="DNA replication/recombination mediator RecO N-terminal" evidence="8">
    <location>
        <begin position="25"/>
        <end position="102"/>
    </location>
</feature>
<dbReference type="Pfam" id="PF02565">
    <property type="entry name" value="RecO_C"/>
    <property type="match status" value="1"/>
</dbReference>
<keyword evidence="10" id="KW-1185">Reference proteome</keyword>
<evidence type="ECO:0000256" key="4">
    <source>
        <dbReference type="ARBA" id="ARBA00023172"/>
    </source>
</evidence>
<dbReference type="Proteomes" id="UP000198779">
    <property type="component" value="Unassembled WGS sequence"/>
</dbReference>
<evidence type="ECO:0000313" key="9">
    <source>
        <dbReference type="EMBL" id="SDG59783.1"/>
    </source>
</evidence>
<comment type="similarity">
    <text evidence="1 7">Belongs to the RecO family.</text>
</comment>
<dbReference type="PANTHER" id="PTHR33991">
    <property type="entry name" value="DNA REPAIR PROTEIN RECO"/>
    <property type="match status" value="1"/>
</dbReference>
<dbReference type="EMBL" id="FNCQ01000006">
    <property type="protein sequence ID" value="SDG59783.1"/>
    <property type="molecule type" value="Genomic_DNA"/>
</dbReference>
<dbReference type="GO" id="GO:0006302">
    <property type="term" value="P:double-strand break repair"/>
    <property type="evidence" value="ECO:0007669"/>
    <property type="project" value="TreeGrafter"/>
</dbReference>
<dbReference type="GO" id="GO:0043590">
    <property type="term" value="C:bacterial nucleoid"/>
    <property type="evidence" value="ECO:0007669"/>
    <property type="project" value="TreeGrafter"/>
</dbReference>
<sequence length="273" mass="32316">MFCQIFLKKSVSFCIFFANFAAVKTKTEAIVLHSVKYGEQKLIVDMFTRQWGRLSFALQLPRTAQAKLKKQYFQPLTLLNIEADIRQQVQLQKISEASLLSPLPSLLSDPSKLAIGLFVCEFLYHALRDEQRNEPLFDYVRTSIEWLDGRERDFANFHLVFLMRLSRFLGFYPNLELRNHGTTELRNCENSLYFDLRAACFCEQPPLHRDFLMPQEASRIHLLMRMDYATMHLFRLGRADRNRILEILIQYYRLHIPQFPELRSLPVLQELFQ</sequence>
<evidence type="ECO:0000256" key="7">
    <source>
        <dbReference type="HAMAP-Rule" id="MF_00201"/>
    </source>
</evidence>
<evidence type="ECO:0000259" key="8">
    <source>
        <dbReference type="Pfam" id="PF11967"/>
    </source>
</evidence>
<dbReference type="InterPro" id="IPR042242">
    <property type="entry name" value="RecO_C"/>
</dbReference>
<name>A0A1G7VJ80_9BACT</name>
<dbReference type="AlphaFoldDB" id="A0A1G7VJ80"/>
<keyword evidence="3 7" id="KW-0227">DNA damage</keyword>
<organism evidence="9 10">
    <name type="scientific">Prevotella communis</name>
    <dbReference type="NCBI Taxonomy" id="2913614"/>
    <lineage>
        <taxon>Bacteria</taxon>
        <taxon>Pseudomonadati</taxon>
        <taxon>Bacteroidota</taxon>
        <taxon>Bacteroidia</taxon>
        <taxon>Bacteroidales</taxon>
        <taxon>Prevotellaceae</taxon>
        <taxon>Prevotella</taxon>
    </lineage>
</organism>
<dbReference type="Gene3D" id="1.20.1440.120">
    <property type="entry name" value="Recombination protein O, C-terminal domain"/>
    <property type="match status" value="1"/>
</dbReference>
<accession>A0A1G7VJ80</accession>
<evidence type="ECO:0000256" key="3">
    <source>
        <dbReference type="ARBA" id="ARBA00022763"/>
    </source>
</evidence>
<dbReference type="PANTHER" id="PTHR33991:SF1">
    <property type="entry name" value="DNA REPAIR PROTEIN RECO"/>
    <property type="match status" value="1"/>
</dbReference>
<evidence type="ECO:0000256" key="2">
    <source>
        <dbReference type="ARBA" id="ARBA00021310"/>
    </source>
</evidence>
<evidence type="ECO:0000313" key="10">
    <source>
        <dbReference type="Proteomes" id="UP000198779"/>
    </source>
</evidence>
<dbReference type="InterPro" id="IPR012340">
    <property type="entry name" value="NA-bd_OB-fold"/>
</dbReference>
<dbReference type="Gene3D" id="2.40.50.140">
    <property type="entry name" value="Nucleic acid-binding proteins"/>
    <property type="match status" value="1"/>
</dbReference>
<evidence type="ECO:0000256" key="5">
    <source>
        <dbReference type="ARBA" id="ARBA00023204"/>
    </source>
</evidence>
<comment type="function">
    <text evidence="7">Involved in DNA repair and RecF pathway recombination.</text>
</comment>
<dbReference type="InterPro" id="IPR003717">
    <property type="entry name" value="RecO"/>
</dbReference>
<proteinExistence type="inferred from homology"/>
<dbReference type="GO" id="GO:0006310">
    <property type="term" value="P:DNA recombination"/>
    <property type="evidence" value="ECO:0007669"/>
    <property type="project" value="UniProtKB-UniRule"/>
</dbReference>
<dbReference type="Pfam" id="PF11967">
    <property type="entry name" value="RecO_N"/>
    <property type="match status" value="1"/>
</dbReference>
<dbReference type="STRING" id="645274.SAMN04487901_1064"/>
<reference evidence="10" key="1">
    <citation type="submission" date="2016-10" db="EMBL/GenBank/DDBJ databases">
        <authorList>
            <person name="Varghese N."/>
            <person name="Submissions S."/>
        </authorList>
    </citation>
    <scope>NUCLEOTIDE SEQUENCE [LARGE SCALE GENOMIC DNA]</scope>
    <source>
        <strain evidence="10">BP1-148</strain>
    </source>
</reference>
<dbReference type="NCBIfam" id="TIGR00613">
    <property type="entry name" value="reco"/>
    <property type="match status" value="1"/>
</dbReference>
<protein>
    <recommendedName>
        <fullName evidence="2 7">DNA repair protein RecO</fullName>
    </recommendedName>
    <alternativeName>
        <fullName evidence="6 7">Recombination protein O</fullName>
    </alternativeName>
</protein>
<gene>
    <name evidence="7" type="primary">recO</name>
    <name evidence="9" type="ORF">SAMN04487901_1064</name>
</gene>
<dbReference type="InterPro" id="IPR022572">
    <property type="entry name" value="DNA_rep/recomb_RecO_N"/>
</dbReference>
<keyword evidence="5 7" id="KW-0234">DNA repair</keyword>